<proteinExistence type="predicted"/>
<dbReference type="EMBL" id="CAJHUC010001112">
    <property type="protein sequence ID" value="CAD7699790.1"/>
    <property type="molecule type" value="Genomic_DNA"/>
</dbReference>
<organism evidence="1 2">
    <name type="scientific">Ostreobium quekettii</name>
    <dbReference type="NCBI Taxonomy" id="121088"/>
    <lineage>
        <taxon>Eukaryota</taxon>
        <taxon>Viridiplantae</taxon>
        <taxon>Chlorophyta</taxon>
        <taxon>core chlorophytes</taxon>
        <taxon>Ulvophyceae</taxon>
        <taxon>TCBD clade</taxon>
        <taxon>Bryopsidales</taxon>
        <taxon>Ostreobineae</taxon>
        <taxon>Ostreobiaceae</taxon>
        <taxon>Ostreobium</taxon>
    </lineage>
</organism>
<dbReference type="Proteomes" id="UP000708148">
    <property type="component" value="Unassembled WGS sequence"/>
</dbReference>
<evidence type="ECO:0000313" key="2">
    <source>
        <dbReference type="Proteomes" id="UP000708148"/>
    </source>
</evidence>
<gene>
    <name evidence="1" type="ORF">OSTQU699_LOCUS5149</name>
</gene>
<dbReference type="PANTHER" id="PTHR46928">
    <property type="entry name" value="MESENCHYME-SPECIFIC CELL SURFACE GLYCOPROTEIN"/>
    <property type="match status" value="1"/>
</dbReference>
<protein>
    <submittedName>
        <fullName evidence="1">Uncharacterized protein</fullName>
    </submittedName>
</protein>
<dbReference type="AlphaFoldDB" id="A0A8S1IXE8"/>
<accession>A0A8S1IXE8</accession>
<comment type="caution">
    <text evidence="1">The sequence shown here is derived from an EMBL/GenBank/DDBJ whole genome shotgun (WGS) entry which is preliminary data.</text>
</comment>
<reference evidence="1" key="1">
    <citation type="submission" date="2020-12" db="EMBL/GenBank/DDBJ databases">
        <authorList>
            <person name="Iha C."/>
        </authorList>
    </citation>
    <scope>NUCLEOTIDE SEQUENCE</scope>
</reference>
<dbReference type="PANTHER" id="PTHR46928:SF1">
    <property type="entry name" value="MESENCHYME-SPECIFIC CELL SURFACE GLYCOPROTEIN"/>
    <property type="match status" value="1"/>
</dbReference>
<keyword evidence="2" id="KW-1185">Reference proteome</keyword>
<dbReference type="InterPro" id="IPR052956">
    <property type="entry name" value="Mesenchyme-surface_protein"/>
</dbReference>
<evidence type="ECO:0000313" key="1">
    <source>
        <dbReference type="EMBL" id="CAD7699790.1"/>
    </source>
</evidence>
<dbReference type="OrthoDB" id="425936at2759"/>
<sequence length="139" mass="15060">MALSTSCRRLLFLGVEKSSAVFVYDITNPRKPLWQSAVYPGMHNTTWAELFNEKLITDVDPEAVEFIDEEHSPTGEPLLVVAGSLSGTVSIYRVSNFLPVGASAPKTSRRTAGVIIPTADPTTTVAVNARLISKVEPDD</sequence>
<name>A0A8S1IXE8_9CHLO</name>